<evidence type="ECO:0000313" key="3">
    <source>
        <dbReference type="Proteomes" id="UP000694892"/>
    </source>
</evidence>
<name>A0A974DN88_XENLA</name>
<proteinExistence type="predicted"/>
<keyword evidence="1" id="KW-1133">Transmembrane helix</keyword>
<protein>
    <submittedName>
        <fullName evidence="2">Uncharacterized protein</fullName>
    </submittedName>
</protein>
<feature type="transmembrane region" description="Helical" evidence="1">
    <location>
        <begin position="12"/>
        <end position="35"/>
    </location>
</feature>
<dbReference type="AlphaFoldDB" id="A0A974DN88"/>
<reference evidence="3" key="1">
    <citation type="journal article" date="2016" name="Nature">
        <title>Genome evolution in the allotetraploid frog Xenopus laevis.</title>
        <authorList>
            <person name="Session A.M."/>
            <person name="Uno Y."/>
            <person name="Kwon T."/>
            <person name="Chapman J.A."/>
            <person name="Toyoda A."/>
            <person name="Takahashi S."/>
            <person name="Fukui A."/>
            <person name="Hikosaka A."/>
            <person name="Suzuki A."/>
            <person name="Kondo M."/>
            <person name="van Heeringen S.J."/>
            <person name="Quigley I."/>
            <person name="Heinz S."/>
            <person name="Ogino H."/>
            <person name="Ochi H."/>
            <person name="Hellsten U."/>
            <person name="Lyons J.B."/>
            <person name="Simakov O."/>
            <person name="Putnam N."/>
            <person name="Stites J."/>
            <person name="Kuroki Y."/>
            <person name="Tanaka T."/>
            <person name="Michiue T."/>
            <person name="Watanabe M."/>
            <person name="Bogdanovic O."/>
            <person name="Lister R."/>
            <person name="Georgiou G."/>
            <person name="Paranjpe S.S."/>
            <person name="van Kruijsbergen I."/>
            <person name="Shu S."/>
            <person name="Carlson J."/>
            <person name="Kinoshita T."/>
            <person name="Ohta Y."/>
            <person name="Mawaribuchi S."/>
            <person name="Jenkins J."/>
            <person name="Grimwood J."/>
            <person name="Schmutz J."/>
            <person name="Mitros T."/>
            <person name="Mozaffari S.V."/>
            <person name="Suzuki Y."/>
            <person name="Haramoto Y."/>
            <person name="Yamamoto T.S."/>
            <person name="Takagi C."/>
            <person name="Heald R."/>
            <person name="Miller K."/>
            <person name="Haudenschild C."/>
            <person name="Kitzman J."/>
            <person name="Nakayama T."/>
            <person name="Izutsu Y."/>
            <person name="Robert J."/>
            <person name="Fortriede J."/>
            <person name="Burns K."/>
            <person name="Lotay V."/>
            <person name="Karimi K."/>
            <person name="Yasuoka Y."/>
            <person name="Dichmann D.S."/>
            <person name="Flajnik M.F."/>
            <person name="Houston D.W."/>
            <person name="Shendure J."/>
            <person name="DuPasquier L."/>
            <person name="Vize P.D."/>
            <person name="Zorn A.M."/>
            <person name="Ito M."/>
            <person name="Marcotte E.M."/>
            <person name="Wallingford J.B."/>
            <person name="Ito Y."/>
            <person name="Asashima M."/>
            <person name="Ueno N."/>
            <person name="Matsuda Y."/>
            <person name="Veenstra G.J."/>
            <person name="Fujiyama A."/>
            <person name="Harland R.M."/>
            <person name="Taira M."/>
            <person name="Rokhsar D.S."/>
        </authorList>
    </citation>
    <scope>NUCLEOTIDE SEQUENCE [LARGE SCALE GENOMIC DNA]</scope>
    <source>
        <strain evidence="3">J</strain>
    </source>
</reference>
<keyword evidence="1" id="KW-0472">Membrane</keyword>
<organism evidence="2 3">
    <name type="scientific">Xenopus laevis</name>
    <name type="common">African clawed frog</name>
    <dbReference type="NCBI Taxonomy" id="8355"/>
    <lineage>
        <taxon>Eukaryota</taxon>
        <taxon>Metazoa</taxon>
        <taxon>Chordata</taxon>
        <taxon>Craniata</taxon>
        <taxon>Vertebrata</taxon>
        <taxon>Euteleostomi</taxon>
        <taxon>Amphibia</taxon>
        <taxon>Batrachia</taxon>
        <taxon>Anura</taxon>
        <taxon>Pipoidea</taxon>
        <taxon>Pipidae</taxon>
        <taxon>Xenopodinae</taxon>
        <taxon>Xenopus</taxon>
        <taxon>Xenopus</taxon>
    </lineage>
</organism>
<evidence type="ECO:0000313" key="2">
    <source>
        <dbReference type="EMBL" id="OCT95063.1"/>
    </source>
</evidence>
<accession>A0A974DN88</accession>
<gene>
    <name evidence="2" type="ORF">XELAEV_18012746mg</name>
</gene>
<dbReference type="EMBL" id="CM004468">
    <property type="protein sequence ID" value="OCT95063.1"/>
    <property type="molecule type" value="Genomic_DNA"/>
</dbReference>
<keyword evidence="1" id="KW-0812">Transmembrane</keyword>
<evidence type="ECO:0000256" key="1">
    <source>
        <dbReference type="SAM" id="Phobius"/>
    </source>
</evidence>
<dbReference type="Proteomes" id="UP000694892">
    <property type="component" value="Chromosome 2L"/>
</dbReference>
<sequence>MGDWGKLPVGTLMLKIQILMTGLAGYCMAATYSQYMATISLTRRSGYHGNKRRYCSGFTAVCANIPQ</sequence>